<reference evidence="2 3" key="1">
    <citation type="journal article" date="2023" name="Microbiol. Spectr.">
        <title>Symbiosis of Carpenter Bees with Uncharacterized Lactic Acid Bacteria Showing NAD Auxotrophy.</title>
        <authorList>
            <person name="Kawasaki S."/>
            <person name="Ozawa K."/>
            <person name="Mori T."/>
            <person name="Yamamoto A."/>
            <person name="Ito M."/>
            <person name="Ohkuma M."/>
            <person name="Sakamoto M."/>
            <person name="Matsutani M."/>
        </authorList>
    </citation>
    <scope>NUCLEOTIDE SEQUENCE [LARGE SCALE GENOMIC DNA]</scope>
    <source>
        <strain evidence="2 3">XA3</strain>
    </source>
</reference>
<dbReference type="KEGG" id="xap:XA3_03060"/>
<keyword evidence="1" id="KW-0732">Signal</keyword>
<dbReference type="SUPFAM" id="SSF52833">
    <property type="entry name" value="Thioredoxin-like"/>
    <property type="match status" value="1"/>
</dbReference>
<protein>
    <recommendedName>
        <fullName evidence="4">Lipoprotein</fullName>
    </recommendedName>
</protein>
<dbReference type="PROSITE" id="PS51257">
    <property type="entry name" value="PROKAR_LIPOPROTEIN"/>
    <property type="match status" value="1"/>
</dbReference>
<gene>
    <name evidence="2" type="ORF">XA3_03060</name>
</gene>
<feature type="chain" id="PRO_5043325311" description="Lipoprotein" evidence="1">
    <location>
        <begin position="24"/>
        <end position="141"/>
    </location>
</feature>
<evidence type="ECO:0000256" key="1">
    <source>
        <dbReference type="SAM" id="SignalP"/>
    </source>
</evidence>
<proteinExistence type="predicted"/>
<keyword evidence="3" id="KW-1185">Reference proteome</keyword>
<sequence length="141" mass="15665">MKKQWILIATLLGIVLLASGCQAKNSASNVEELTVNEFGKRLPKLEGSVVFFGDPSGEGYDQALEDMNQLAKEYSAKMYKVNIDNEDGRKLLERQQNLTTPYDAAVVMPDGKYILLELKKKGLPSKENFKKLLAGDLNALQ</sequence>
<dbReference type="AlphaFoldDB" id="A0AAU9D8R5"/>
<dbReference type="EMBL" id="AP026802">
    <property type="protein sequence ID" value="BDR57865.1"/>
    <property type="molecule type" value="Genomic_DNA"/>
</dbReference>
<feature type="signal peptide" evidence="1">
    <location>
        <begin position="1"/>
        <end position="23"/>
    </location>
</feature>
<accession>A0AAU9D8R5</accession>
<dbReference type="Proteomes" id="UP001321861">
    <property type="component" value="Chromosome"/>
</dbReference>
<name>A0AAU9D8R5_9LACO</name>
<dbReference type="Gene3D" id="3.40.30.10">
    <property type="entry name" value="Glutaredoxin"/>
    <property type="match status" value="1"/>
</dbReference>
<evidence type="ECO:0008006" key="4">
    <source>
        <dbReference type="Google" id="ProtNLM"/>
    </source>
</evidence>
<dbReference type="InterPro" id="IPR036249">
    <property type="entry name" value="Thioredoxin-like_sf"/>
</dbReference>
<evidence type="ECO:0000313" key="2">
    <source>
        <dbReference type="EMBL" id="BDR57865.1"/>
    </source>
</evidence>
<evidence type="ECO:0000313" key="3">
    <source>
        <dbReference type="Proteomes" id="UP001321861"/>
    </source>
</evidence>
<dbReference type="RefSeq" id="WP_317635796.1">
    <property type="nucleotide sequence ID" value="NZ_AP026802.1"/>
</dbReference>
<organism evidence="2 3">
    <name type="scientific">Xylocopilactobacillus apicola</name>
    <dbReference type="NCBI Taxonomy" id="2932184"/>
    <lineage>
        <taxon>Bacteria</taxon>
        <taxon>Bacillati</taxon>
        <taxon>Bacillota</taxon>
        <taxon>Bacilli</taxon>
        <taxon>Lactobacillales</taxon>
        <taxon>Lactobacillaceae</taxon>
        <taxon>Xylocopilactobacillus</taxon>
    </lineage>
</organism>